<organism evidence="1 2">
    <name type="scientific">Dechloromonas denitrificans</name>
    <dbReference type="NCBI Taxonomy" id="281362"/>
    <lineage>
        <taxon>Bacteria</taxon>
        <taxon>Pseudomonadati</taxon>
        <taxon>Pseudomonadota</taxon>
        <taxon>Betaproteobacteria</taxon>
        <taxon>Rhodocyclales</taxon>
        <taxon>Azonexaceae</taxon>
        <taxon>Dechloromonas</taxon>
    </lineage>
</organism>
<evidence type="ECO:0000313" key="1">
    <source>
        <dbReference type="EMBL" id="KXB29546.1"/>
    </source>
</evidence>
<sequence>MNVKVHYRITQDRAGLPQDFAGARRFVATEDQAIEDLAKSQLAADYQIPTSAVVICSIEH</sequence>
<accession>A0A133XF68</accession>
<dbReference type="AlphaFoldDB" id="A0A133XF68"/>
<comment type="caution">
    <text evidence="1">The sequence shown here is derived from an EMBL/GenBank/DDBJ whole genome shotgun (WGS) entry which is preliminary data.</text>
</comment>
<protein>
    <submittedName>
        <fullName evidence="1">Uncharacterized protein</fullName>
    </submittedName>
</protein>
<dbReference type="RefSeq" id="WP_066885372.1">
    <property type="nucleotide sequence ID" value="NZ_LODL01000035.1"/>
</dbReference>
<proteinExistence type="predicted"/>
<name>A0A133XF68_9RHOO</name>
<evidence type="ECO:0000313" key="2">
    <source>
        <dbReference type="Proteomes" id="UP000070186"/>
    </source>
</evidence>
<gene>
    <name evidence="1" type="ORF">AT959_16520</name>
</gene>
<dbReference type="EMBL" id="LODL01000035">
    <property type="protein sequence ID" value="KXB29546.1"/>
    <property type="molecule type" value="Genomic_DNA"/>
</dbReference>
<reference evidence="1 2" key="1">
    <citation type="submission" date="2015-12" db="EMBL/GenBank/DDBJ databases">
        <title>Nitrous oxide reduction kinetics distinguish bacteria harboring typical versus atypical NosZ.</title>
        <authorList>
            <person name="Yoon S."/>
            <person name="Nissen S."/>
            <person name="Park D."/>
            <person name="Sanford R.A."/>
            <person name="Loeffler F.E."/>
        </authorList>
    </citation>
    <scope>NUCLEOTIDE SEQUENCE [LARGE SCALE GENOMIC DNA]</scope>
    <source>
        <strain evidence="1 2">ATCC BAA-841</strain>
    </source>
</reference>
<keyword evidence="2" id="KW-1185">Reference proteome</keyword>
<dbReference type="Proteomes" id="UP000070186">
    <property type="component" value="Unassembled WGS sequence"/>
</dbReference>